<evidence type="ECO:0000256" key="9">
    <source>
        <dbReference type="HAMAP-Rule" id="MF_00183"/>
    </source>
</evidence>
<dbReference type="Proteomes" id="UP000217954">
    <property type="component" value="Chromosome"/>
</dbReference>
<dbReference type="Gene3D" id="1.10.1740.10">
    <property type="match status" value="1"/>
</dbReference>
<dbReference type="GO" id="GO:0051484">
    <property type="term" value="P:isopentenyl diphosphate biosynthetic process, methylerythritol 4-phosphate pathway involved in terpenoid biosynthetic process"/>
    <property type="evidence" value="ECO:0007669"/>
    <property type="project" value="UniProtKB-ARBA"/>
</dbReference>
<dbReference type="GO" id="GO:0016853">
    <property type="term" value="F:isomerase activity"/>
    <property type="evidence" value="ECO:0007669"/>
    <property type="project" value="UniProtKB-KW"/>
</dbReference>
<dbReference type="UniPathway" id="UPA00056">
    <property type="reaction ID" value="UER00092"/>
</dbReference>
<comment type="function">
    <text evidence="9">Catalyzes the NADPH-dependent rearrangement and reduction of 1-deoxy-D-xylulose-5-phosphate (DXP) to 2-C-methyl-D-erythritol 4-phosphate (MEP).</text>
</comment>
<feature type="binding site" evidence="9">
    <location>
        <position position="232"/>
    </location>
    <ligand>
        <name>Mn(2+)</name>
        <dbReference type="ChEBI" id="CHEBI:29035"/>
    </ligand>
</feature>
<dbReference type="SUPFAM" id="SSF55347">
    <property type="entry name" value="Glyceraldehyde-3-phosphate dehydrogenase-like, C-terminal domain"/>
    <property type="match status" value="1"/>
</dbReference>
<keyword evidence="9" id="KW-0460">Magnesium</keyword>
<comment type="pathway">
    <text evidence="1 9">Isoprenoid biosynthesis; isopentenyl diphosphate biosynthesis via DXP pathway; isopentenyl diphosphate from 1-deoxy-D-xylulose 5-phosphate: step 1/6.</text>
</comment>
<dbReference type="Pfam" id="PF02670">
    <property type="entry name" value="DXP_reductoisom"/>
    <property type="match status" value="1"/>
</dbReference>
<feature type="binding site" evidence="9">
    <location>
        <position position="161"/>
    </location>
    <ligand>
        <name>Mn(2+)</name>
        <dbReference type="ChEBI" id="CHEBI:29035"/>
    </ligand>
</feature>
<dbReference type="PIRSF" id="PIRSF006205">
    <property type="entry name" value="Dxp_reductismrs"/>
    <property type="match status" value="1"/>
</dbReference>
<dbReference type="SUPFAM" id="SSF69055">
    <property type="entry name" value="1-deoxy-D-xylulose-5-phosphate reductoisomerase, C-terminal domain"/>
    <property type="match status" value="1"/>
</dbReference>
<feature type="binding site" evidence="9">
    <location>
        <position position="33"/>
    </location>
    <ligand>
        <name>NADPH</name>
        <dbReference type="ChEBI" id="CHEBI:57783"/>
    </ligand>
</feature>
<accession>A0A1Z4EZQ7</accession>
<dbReference type="EMBL" id="AP018165">
    <property type="protein sequence ID" value="BAX98453.1"/>
    <property type="molecule type" value="Genomic_DNA"/>
</dbReference>
<dbReference type="AlphaFoldDB" id="A0A1Z4EZQ7"/>
<feature type="binding site" evidence="9">
    <location>
        <position position="138"/>
    </location>
    <ligand>
        <name>1-deoxy-D-xylulose 5-phosphate</name>
        <dbReference type="ChEBI" id="CHEBI:57792"/>
    </ligand>
</feature>
<dbReference type="InterPro" id="IPR026877">
    <property type="entry name" value="DXPR_C"/>
</dbReference>
<evidence type="ECO:0000256" key="7">
    <source>
        <dbReference type="ARBA" id="ARBA00023229"/>
    </source>
</evidence>
<comment type="cofactor">
    <cofactor evidence="9">
        <name>Mg(2+)</name>
        <dbReference type="ChEBI" id="CHEBI:18420"/>
    </cofactor>
    <cofactor evidence="9">
        <name>Mn(2+)</name>
        <dbReference type="ChEBI" id="CHEBI:29035"/>
    </cofactor>
</comment>
<dbReference type="InterPro" id="IPR036291">
    <property type="entry name" value="NAD(P)-bd_dom_sf"/>
</dbReference>
<dbReference type="Gene3D" id="3.40.50.720">
    <property type="entry name" value="NAD(P)-binding Rossmann-like Domain"/>
    <property type="match status" value="1"/>
</dbReference>
<feature type="binding site" evidence="9">
    <location>
        <position position="139"/>
    </location>
    <ligand>
        <name>NADPH</name>
        <dbReference type="ChEBI" id="CHEBI:57783"/>
    </ligand>
</feature>
<name>A0A1Z4EZQ7_9MYCO</name>
<dbReference type="NCBIfam" id="TIGR00243">
    <property type="entry name" value="Dxr"/>
    <property type="match status" value="1"/>
</dbReference>
<feature type="binding site" evidence="9">
    <location>
        <position position="60"/>
    </location>
    <ligand>
        <name>NADPH</name>
        <dbReference type="ChEBI" id="CHEBI:57783"/>
    </ligand>
</feature>
<evidence type="ECO:0000313" key="14">
    <source>
        <dbReference type="Proteomes" id="UP000217954"/>
    </source>
</evidence>
<dbReference type="Pfam" id="PF08436">
    <property type="entry name" value="DXP_redisom_C"/>
    <property type="match status" value="1"/>
</dbReference>
<evidence type="ECO:0000259" key="10">
    <source>
        <dbReference type="Pfam" id="PF02670"/>
    </source>
</evidence>
<feature type="domain" description="DXP reductoisomerase C-terminal" evidence="12">
    <location>
        <begin position="273"/>
        <end position="392"/>
    </location>
</feature>
<feature type="binding site" evidence="9">
    <location>
        <position position="163"/>
    </location>
    <ligand>
        <name>1-deoxy-D-xylulose 5-phosphate</name>
        <dbReference type="ChEBI" id="CHEBI:57792"/>
    </ligand>
</feature>
<feature type="binding site" evidence="9">
    <location>
        <position position="57"/>
    </location>
    <ligand>
        <name>NADPH</name>
        <dbReference type="ChEBI" id="CHEBI:57783"/>
    </ligand>
</feature>
<reference evidence="13 14" key="2">
    <citation type="journal article" date="2017" name="Int. J. Syst. Evol. Microbiol.">
        <title>Mycobacterium stephanolepidis sp. nov., a rapidly growing species related to Mycobacterium chelonae, isolated from marine teleost fish, Stephanolepis cirrhifer.</title>
        <authorList>
            <person name="Fukano H."/>
            <person name="Wada S."/>
            <person name="Kurata O."/>
            <person name="Katayama K."/>
            <person name="Fujiwara N."/>
            <person name="Hoshino Y."/>
        </authorList>
    </citation>
    <scope>NUCLEOTIDE SEQUENCE [LARGE SCALE GENOMIC DNA]</scope>
    <source>
        <strain evidence="13 14">NJB0901</strain>
    </source>
</reference>
<feature type="binding site" evidence="9">
    <location>
        <position position="228"/>
    </location>
    <ligand>
        <name>1-deoxy-D-xylulose 5-phosphate</name>
        <dbReference type="ChEBI" id="CHEBI:57792"/>
    </ligand>
</feature>
<feature type="binding site" evidence="9">
    <location>
        <position position="232"/>
    </location>
    <ligand>
        <name>1-deoxy-D-xylulose 5-phosphate</name>
        <dbReference type="ChEBI" id="CHEBI:57792"/>
    </ligand>
</feature>
<keyword evidence="7 9" id="KW-0414">Isoprene biosynthesis</keyword>
<keyword evidence="13" id="KW-0413">Isomerase</keyword>
<keyword evidence="6 9" id="KW-0464">Manganese</keyword>
<keyword evidence="4 9" id="KW-0521">NADP</keyword>
<feature type="domain" description="1-deoxy-D-xylulose 5-phosphate reductoisomerase N-terminal" evidence="10">
    <location>
        <begin position="25"/>
        <end position="145"/>
    </location>
</feature>
<evidence type="ECO:0000256" key="1">
    <source>
        <dbReference type="ARBA" id="ARBA00005094"/>
    </source>
</evidence>
<evidence type="ECO:0000256" key="5">
    <source>
        <dbReference type="ARBA" id="ARBA00023002"/>
    </source>
</evidence>
<keyword evidence="5 9" id="KW-0560">Oxidoreductase</keyword>
<keyword evidence="14" id="KW-1185">Reference proteome</keyword>
<dbReference type="EC" id="1.1.1.267" evidence="9"/>
<evidence type="ECO:0000256" key="4">
    <source>
        <dbReference type="ARBA" id="ARBA00022857"/>
    </source>
</evidence>
<keyword evidence="3 9" id="KW-0479">Metal-binding</keyword>
<dbReference type="GO" id="GO:0030604">
    <property type="term" value="F:1-deoxy-D-xylulose-5-phosphate reductoisomerase activity"/>
    <property type="evidence" value="ECO:0007669"/>
    <property type="project" value="UniProtKB-UniRule"/>
</dbReference>
<feature type="binding site" evidence="9">
    <location>
        <position position="32"/>
    </location>
    <ligand>
        <name>NADPH</name>
        <dbReference type="ChEBI" id="CHEBI:57783"/>
    </ligand>
</feature>
<proteinExistence type="inferred from homology"/>
<evidence type="ECO:0000259" key="11">
    <source>
        <dbReference type="Pfam" id="PF08436"/>
    </source>
</evidence>
<feature type="binding site" evidence="9">
    <location>
        <position position="210"/>
    </location>
    <ligand>
        <name>1-deoxy-D-xylulose 5-phosphate</name>
        <dbReference type="ChEBI" id="CHEBI:57792"/>
    </ligand>
</feature>
<evidence type="ECO:0000313" key="13">
    <source>
        <dbReference type="EMBL" id="BAX98453.1"/>
    </source>
</evidence>
<feature type="binding site" evidence="9">
    <location>
        <position position="162"/>
    </location>
    <ligand>
        <name>1-deoxy-D-xylulose 5-phosphate</name>
        <dbReference type="ChEBI" id="CHEBI:57792"/>
    </ligand>
</feature>
<feature type="binding site" evidence="9">
    <location>
        <position position="34"/>
    </location>
    <ligand>
        <name>NADPH</name>
        <dbReference type="ChEBI" id="CHEBI:57783"/>
    </ligand>
</feature>
<feature type="binding site" evidence="9">
    <location>
        <position position="187"/>
    </location>
    <ligand>
        <name>1-deoxy-D-xylulose 5-phosphate</name>
        <dbReference type="ChEBI" id="CHEBI:57792"/>
    </ligand>
</feature>
<dbReference type="InterPro" id="IPR036169">
    <property type="entry name" value="DXPR_C_sf"/>
</dbReference>
<feature type="binding site" evidence="9">
    <location>
        <position position="216"/>
    </location>
    <ligand>
        <name>NADPH</name>
        <dbReference type="ChEBI" id="CHEBI:57783"/>
    </ligand>
</feature>
<dbReference type="PANTHER" id="PTHR30525">
    <property type="entry name" value="1-DEOXY-D-XYLULOSE 5-PHOSPHATE REDUCTOISOMERASE"/>
    <property type="match status" value="1"/>
</dbReference>
<dbReference type="InterPro" id="IPR013512">
    <property type="entry name" value="DXP_reductoisomerase_N"/>
</dbReference>
<evidence type="ECO:0000256" key="8">
    <source>
        <dbReference type="ARBA" id="ARBA00048543"/>
    </source>
</evidence>
<dbReference type="KEGG" id="mste:MSTE_03148"/>
<dbReference type="SUPFAM" id="SSF51735">
    <property type="entry name" value="NAD(P)-binding Rossmann-fold domains"/>
    <property type="match status" value="1"/>
</dbReference>
<dbReference type="Pfam" id="PF13288">
    <property type="entry name" value="DXPR_C"/>
    <property type="match status" value="1"/>
</dbReference>
<evidence type="ECO:0000259" key="12">
    <source>
        <dbReference type="Pfam" id="PF13288"/>
    </source>
</evidence>
<dbReference type="HAMAP" id="MF_00183">
    <property type="entry name" value="DXP_reductoisom"/>
    <property type="match status" value="1"/>
</dbReference>
<reference evidence="14" key="1">
    <citation type="journal article" date="2017" name="Genome Announc.">
        <title>Complete Genome Sequence of Mycobacterium stephanolepidis.</title>
        <authorList>
            <person name="Fukano H."/>
            <person name="Yoshida M."/>
            <person name="Katayama Y."/>
            <person name="Omatsu T."/>
            <person name="Mizutani T."/>
            <person name="Kurata O."/>
            <person name="Wada S."/>
            <person name="Hoshino Y."/>
        </authorList>
    </citation>
    <scope>NUCLEOTIDE SEQUENCE [LARGE SCALE GENOMIC DNA]</scope>
    <source>
        <strain evidence="14">NJB0901</strain>
    </source>
</reference>
<gene>
    <name evidence="9 13" type="primary">dxr</name>
    <name evidence="13" type="ORF">MSTE_03148</name>
</gene>
<dbReference type="PANTHER" id="PTHR30525:SF0">
    <property type="entry name" value="1-DEOXY-D-XYLULOSE 5-PHOSPHATE REDUCTOISOMERASE, CHLOROPLASTIC"/>
    <property type="match status" value="1"/>
</dbReference>
<feature type="binding site" evidence="9">
    <location>
        <position position="31"/>
    </location>
    <ligand>
        <name>NADPH</name>
        <dbReference type="ChEBI" id="CHEBI:57783"/>
    </ligand>
</feature>
<comment type="catalytic activity">
    <reaction evidence="8">
        <text>2-C-methyl-D-erythritol 4-phosphate + NADP(+) = 1-deoxy-D-xylulose 5-phosphate + NADPH + H(+)</text>
        <dbReference type="Rhea" id="RHEA:13717"/>
        <dbReference type="ChEBI" id="CHEBI:15378"/>
        <dbReference type="ChEBI" id="CHEBI:57783"/>
        <dbReference type="ChEBI" id="CHEBI:57792"/>
        <dbReference type="ChEBI" id="CHEBI:58262"/>
        <dbReference type="ChEBI" id="CHEBI:58349"/>
        <dbReference type="EC" id="1.1.1.267"/>
    </reaction>
    <physiologicalReaction direction="right-to-left" evidence="8">
        <dbReference type="Rhea" id="RHEA:13719"/>
    </physiologicalReaction>
</comment>
<feature type="binding site" evidence="9">
    <location>
        <position position="163"/>
    </location>
    <ligand>
        <name>Mn(2+)</name>
        <dbReference type="ChEBI" id="CHEBI:29035"/>
    </ligand>
</feature>
<sequence>MSVGVAGQSRPHNMWVTRSSEVCRVLLLGSTGSIGTQALEVIAANPERFEVVGLAAGGGNIDLLRQQIADTGVTNVAVADKRAAERLDVPVLSGPDAVTELVENTGADVVLNALVGALGLRPTLAALKSGARLALANKESLVAGGPLVTKAAAPGQIVPVDSEHSALAQCLRGGTRGEVAQLILTASGGPFRGWSAQQLEDVTPEQAGAHPTWSMGPMNTLNSASLVNKGLELIETHLLFDVPYQQIGVVVHPQSIVHSMVTFTDGSTLAQASPPDMKLPIALALGWPDRVPAAATACDFSTASTWEFEPLDAQVFPAVDLARSAGEAGGCMTAVYNAANETAAAAFLAGRIGFKSIVRTIADVLDAASQWEGTSGEPATVDDVLDAQHWADQRAAQLILAEENRI</sequence>
<feature type="binding site" evidence="9">
    <location>
        <position position="137"/>
    </location>
    <ligand>
        <name>NADPH</name>
        <dbReference type="ChEBI" id="CHEBI:57783"/>
    </ligand>
</feature>
<feature type="binding site" evidence="9">
    <location>
        <position position="229"/>
    </location>
    <ligand>
        <name>1-deoxy-D-xylulose 5-phosphate</name>
        <dbReference type="ChEBI" id="CHEBI:57792"/>
    </ligand>
</feature>
<feature type="domain" description="1-deoxy-D-xylulose 5-phosphate reductoisomerase C-terminal" evidence="11">
    <location>
        <begin position="157"/>
        <end position="240"/>
    </location>
</feature>
<evidence type="ECO:0000256" key="6">
    <source>
        <dbReference type="ARBA" id="ARBA00023211"/>
    </source>
</evidence>
<protein>
    <recommendedName>
        <fullName evidence="9">1-deoxy-D-xylulose 5-phosphate reductoisomerase</fullName>
        <shortName evidence="9">DXP reductoisomerase</shortName>
        <ecNumber evidence="9">1.1.1.267</ecNumber>
    </recommendedName>
    <alternativeName>
        <fullName evidence="9">1-deoxyxylulose-5-phosphate reductoisomerase</fullName>
    </alternativeName>
    <alternativeName>
        <fullName evidence="9">2-C-methyl-D-erythritol 4-phosphate synthase</fullName>
    </alternativeName>
</protein>
<comment type="caution">
    <text evidence="9">Lacks conserved residue(s) required for the propagation of feature annotation.</text>
</comment>
<organism evidence="13 14">
    <name type="scientific">[Mycobacterium] stephanolepidis</name>
    <dbReference type="NCBI Taxonomy" id="1520670"/>
    <lineage>
        <taxon>Bacteria</taxon>
        <taxon>Bacillati</taxon>
        <taxon>Actinomycetota</taxon>
        <taxon>Actinomycetes</taxon>
        <taxon>Mycobacteriales</taxon>
        <taxon>Mycobacteriaceae</taxon>
        <taxon>Mycobacteroides</taxon>
    </lineage>
</organism>
<comment type="similarity">
    <text evidence="2 9">Belongs to the DXR family.</text>
</comment>
<dbReference type="FunFam" id="3.40.50.720:FF:000045">
    <property type="entry name" value="1-deoxy-D-xylulose 5-phosphate reductoisomerase"/>
    <property type="match status" value="1"/>
</dbReference>
<dbReference type="InterPro" id="IPR003821">
    <property type="entry name" value="DXP_reductoisomerase"/>
</dbReference>
<feature type="binding site" evidence="9">
    <location>
        <position position="223"/>
    </location>
    <ligand>
        <name>1-deoxy-D-xylulose 5-phosphate</name>
        <dbReference type="ChEBI" id="CHEBI:57792"/>
    </ligand>
</feature>
<dbReference type="GO" id="GO:0070402">
    <property type="term" value="F:NADPH binding"/>
    <property type="evidence" value="ECO:0007669"/>
    <property type="project" value="InterPro"/>
</dbReference>
<evidence type="ECO:0000256" key="3">
    <source>
        <dbReference type="ARBA" id="ARBA00022723"/>
    </source>
</evidence>
<dbReference type="GO" id="GO:0030145">
    <property type="term" value="F:manganese ion binding"/>
    <property type="evidence" value="ECO:0007669"/>
    <property type="project" value="TreeGrafter"/>
</dbReference>
<dbReference type="InterPro" id="IPR013644">
    <property type="entry name" value="DXP_reductoisomerase_C"/>
</dbReference>
<evidence type="ECO:0000256" key="2">
    <source>
        <dbReference type="ARBA" id="ARBA00006825"/>
    </source>
</evidence>